<dbReference type="Proteomes" id="UP000030762">
    <property type="component" value="Unassembled WGS sequence"/>
</dbReference>
<dbReference type="AlphaFoldDB" id="T0QZU9"/>
<dbReference type="SUPFAM" id="SSF52047">
    <property type="entry name" value="RNI-like"/>
    <property type="match status" value="1"/>
</dbReference>
<evidence type="ECO:0000313" key="2">
    <source>
        <dbReference type="Proteomes" id="UP000030762"/>
    </source>
</evidence>
<dbReference type="Gene3D" id="3.80.10.10">
    <property type="entry name" value="Ribonuclease Inhibitor"/>
    <property type="match status" value="1"/>
</dbReference>
<name>T0QZU9_SAPDV</name>
<proteinExistence type="predicted"/>
<dbReference type="EMBL" id="JH767289">
    <property type="protein sequence ID" value="EQC25263.1"/>
    <property type="molecule type" value="Genomic_DNA"/>
</dbReference>
<reference evidence="1 2" key="1">
    <citation type="submission" date="2012-04" db="EMBL/GenBank/DDBJ databases">
        <title>The Genome Sequence of Saprolegnia declina VS20.</title>
        <authorList>
            <consortium name="The Broad Institute Genome Sequencing Platform"/>
            <person name="Russ C."/>
            <person name="Nusbaum C."/>
            <person name="Tyler B."/>
            <person name="van West P."/>
            <person name="Dieguez-Uribeondo J."/>
            <person name="de Bruijn I."/>
            <person name="Tripathy S."/>
            <person name="Jiang R."/>
            <person name="Young S.K."/>
            <person name="Zeng Q."/>
            <person name="Gargeya S."/>
            <person name="Fitzgerald M."/>
            <person name="Haas B."/>
            <person name="Abouelleil A."/>
            <person name="Alvarado L."/>
            <person name="Arachchi H.M."/>
            <person name="Berlin A."/>
            <person name="Chapman S.B."/>
            <person name="Goldberg J."/>
            <person name="Griggs A."/>
            <person name="Gujja S."/>
            <person name="Hansen M."/>
            <person name="Howarth C."/>
            <person name="Imamovic A."/>
            <person name="Larimer J."/>
            <person name="McCowen C."/>
            <person name="Montmayeur A."/>
            <person name="Murphy C."/>
            <person name="Neiman D."/>
            <person name="Pearson M."/>
            <person name="Priest M."/>
            <person name="Roberts A."/>
            <person name="Saif S."/>
            <person name="Shea T."/>
            <person name="Sisk P."/>
            <person name="Sykes S."/>
            <person name="Wortman J."/>
            <person name="Nusbaum C."/>
            <person name="Birren B."/>
        </authorList>
    </citation>
    <scope>NUCLEOTIDE SEQUENCE [LARGE SCALE GENOMIC DNA]</scope>
    <source>
        <strain evidence="1 2">VS20</strain>
    </source>
</reference>
<dbReference type="VEuPathDB" id="FungiDB:SDRG_16870"/>
<sequence length="518" mass="56733">MSTQVAQVAKVAKSSQPMDTVMTVEAVVINIAQFIHDVAGVLTLLEAVPLTPLLSSLQRLMERLEMRTEAPSCWPHLSVLGLKRKDRAAALAAMPAIASVRAEDVFFRNFERCDVPCSAAFLDFLCATADKWPAKLSRVGLSMPPSDDDVARVCRALRRCDHLGSIQVNAVDQCHTSVLEAAHHIRCLEWVYDGYSSVVARALMWSAAITAWLIAGPTTHIGFHRLDFTSYSSAGPLWSLHDDDLAFAKALATVPSLTLQGADSIADMLVGLHTPLHALTQLSINAEDVARVEGLFGLVDLAKITHLDITLRGRQQDLLSCFGAALPQLTSLQELRLDGMALAEATTTSLRVVCIDNVECSELAAHRLLQWISSSPCLNEVSWYGLEYADILYTELATNLRSWIDVGVHRVGLTRAGLDDAGATEMAQVLRDTHHASGLMLDFRFNDFLDVDGARELINALGTCSNVTLALDLSDTTPVETFAELFASHNLTWRIKYDEQNMCDFLSVSSQTTQRRAT</sequence>
<dbReference type="InParanoid" id="T0QZU9"/>
<organism evidence="1 2">
    <name type="scientific">Saprolegnia diclina (strain VS20)</name>
    <dbReference type="NCBI Taxonomy" id="1156394"/>
    <lineage>
        <taxon>Eukaryota</taxon>
        <taxon>Sar</taxon>
        <taxon>Stramenopiles</taxon>
        <taxon>Oomycota</taxon>
        <taxon>Saprolegniomycetes</taxon>
        <taxon>Saprolegniales</taxon>
        <taxon>Saprolegniaceae</taxon>
        <taxon>Saprolegnia</taxon>
    </lineage>
</organism>
<dbReference type="GeneID" id="19957597"/>
<dbReference type="InterPro" id="IPR032675">
    <property type="entry name" value="LRR_dom_sf"/>
</dbReference>
<protein>
    <submittedName>
        <fullName evidence="1">Uncharacterized protein</fullName>
    </submittedName>
</protein>
<gene>
    <name evidence="1" type="ORF">SDRG_16870</name>
</gene>
<accession>T0QZU9</accession>
<keyword evidence="2" id="KW-1185">Reference proteome</keyword>
<evidence type="ECO:0000313" key="1">
    <source>
        <dbReference type="EMBL" id="EQC25263.1"/>
    </source>
</evidence>
<dbReference type="OrthoDB" id="83483at2759"/>
<dbReference type="RefSeq" id="XP_008621315.1">
    <property type="nucleotide sequence ID" value="XM_008623093.1"/>
</dbReference>